<accession>E8UX69</accession>
<dbReference type="PANTHER" id="PTHR10151:SF120">
    <property type="entry name" value="BIS(5'-ADENOSYL)-TRIPHOSPHATASE"/>
    <property type="match status" value="1"/>
</dbReference>
<dbReference type="Proteomes" id="UP000006844">
    <property type="component" value="Chromosome"/>
</dbReference>
<dbReference type="OrthoDB" id="9771966at2"/>
<feature type="active site" description="Phosphothreonine intermediate" evidence="4">
    <location>
        <position position="81"/>
    </location>
</feature>
<dbReference type="InterPro" id="IPR026263">
    <property type="entry name" value="Alkaline_phosphatase_prok"/>
</dbReference>
<dbReference type="EMBL" id="CP002467">
    <property type="protein sequence ID" value="ADV83032.1"/>
    <property type="molecule type" value="Genomic_DNA"/>
</dbReference>
<feature type="chain" id="PRO_5003232785" evidence="6">
    <location>
        <begin position="22"/>
        <end position="550"/>
    </location>
</feature>
<evidence type="ECO:0000313" key="8">
    <source>
        <dbReference type="Proteomes" id="UP000006844"/>
    </source>
</evidence>
<dbReference type="InterPro" id="IPR002591">
    <property type="entry name" value="Phosphodiest/P_Trfase"/>
</dbReference>
<feature type="signal peptide" evidence="6">
    <location>
        <begin position="1"/>
        <end position="21"/>
    </location>
</feature>
<dbReference type="GO" id="GO:0046872">
    <property type="term" value="F:metal ion binding"/>
    <property type="evidence" value="ECO:0007669"/>
    <property type="project" value="UniProtKB-KW"/>
</dbReference>
<protein>
    <submittedName>
        <fullName evidence="7">Type I phosphodiesterase/nucleotide pyrophosphatase</fullName>
    </submittedName>
</protein>
<evidence type="ECO:0000313" key="7">
    <source>
        <dbReference type="EMBL" id="ADV83032.1"/>
    </source>
</evidence>
<sequence length="550" mass="60120">MKRPNVVLLFATLLPHVSTFAAPPTAAPVHKPKLILAIAVDQFRYDYTTRFRGRYTSGLATMLSEGAVFIDAHQDHFPTVTATGHATFLTGSVPATSGIIGNEWYDRKLGKTITSVEDAATTLIGVDGQKVGSSPHNLIVSTLGDEIKMSHSGKSKVIGISMKDRAAILPSGRMADAAYWFDNESGVVISSTWYQQQLPTWVREFNAGKPAFQHLGSSWYALGQEKSGKPLMTLPSEPGKAYLSQWEETPYANDMLEEFAERVMHNEHLGQQDGTDVLTVSFSANDHLGHAVGPDAPEVEDMSVRTDLVIGKLLAAAIKQAGGRENLLVVLTADHGVAPVPEVNQQRKMPGGRLDKADYLAKVEAALEEKFGVGKWMIGTQESGFYLNDDLIEKKKLKHSAVEDEAATAAMKMPFVARTYTRTQLLPRDAMQSRIDDYVARSFFPERGPDVIVIIKPYYLFGKSGTSHGSPYDYDSHVPLIFWGGGVHAGTYTERVGISDVAPTLAAVLEVETPSGSVGHILNEVVDSFLKQQHRSISSSHRSKQQARLQ</sequence>
<dbReference type="Pfam" id="PF01663">
    <property type="entry name" value="Phosphodiest"/>
    <property type="match status" value="1"/>
</dbReference>
<dbReference type="RefSeq" id="WP_013568765.1">
    <property type="nucleotide sequence ID" value="NC_014963.1"/>
</dbReference>
<dbReference type="PIRSF" id="PIRSF031924">
    <property type="entry name" value="Pi-irrepressible_AP"/>
    <property type="match status" value="1"/>
</dbReference>
<dbReference type="SUPFAM" id="SSF53649">
    <property type="entry name" value="Alkaline phosphatase-like"/>
    <property type="match status" value="1"/>
</dbReference>
<keyword evidence="3 6" id="KW-0732">Signal</keyword>
<dbReference type="Gene3D" id="3.30.1360.150">
    <property type="match status" value="1"/>
</dbReference>
<dbReference type="PANTHER" id="PTHR10151">
    <property type="entry name" value="ECTONUCLEOTIDE PYROPHOSPHATASE/PHOSPHODIESTERASE"/>
    <property type="match status" value="1"/>
</dbReference>
<feature type="binding site" evidence="5">
    <location>
        <position position="102"/>
    </location>
    <ligand>
        <name>substrate</name>
    </ligand>
</feature>
<reference evidence="7 8" key="1">
    <citation type="journal article" date="2012" name="Stand. Genomic Sci.">
        <title>Complete genome sequence of Terriglobus saanensis type strain SP1PR4(T), an Acidobacteria from tundra soil.</title>
        <authorList>
            <person name="Rawat S.R."/>
            <person name="Mannisto M.K."/>
            <person name="Starovoytov V."/>
            <person name="Goodwin L."/>
            <person name="Nolan M."/>
            <person name="Hauser L."/>
            <person name="Land M."/>
            <person name="Davenport K.W."/>
            <person name="Woyke T."/>
            <person name="Haggblom M.M."/>
        </authorList>
    </citation>
    <scope>NUCLEOTIDE SEQUENCE</scope>
    <source>
        <strain evidence="8">ATCC BAA-1853 / DSM 23119 / SP1PR4</strain>
    </source>
</reference>
<dbReference type="GO" id="GO:0004035">
    <property type="term" value="F:alkaline phosphatase activity"/>
    <property type="evidence" value="ECO:0007669"/>
    <property type="project" value="InterPro"/>
</dbReference>
<evidence type="ECO:0000256" key="4">
    <source>
        <dbReference type="PIRSR" id="PIRSR031924-50"/>
    </source>
</evidence>
<feature type="binding site" evidence="5">
    <location>
        <begin position="163"/>
        <end position="165"/>
    </location>
    <ligand>
        <name>substrate</name>
    </ligand>
</feature>
<evidence type="ECO:0000256" key="1">
    <source>
        <dbReference type="ARBA" id="ARBA00022553"/>
    </source>
</evidence>
<evidence type="ECO:0000256" key="3">
    <source>
        <dbReference type="ARBA" id="ARBA00022729"/>
    </source>
</evidence>
<dbReference type="Gene3D" id="3.40.720.10">
    <property type="entry name" value="Alkaline Phosphatase, subunit A"/>
    <property type="match status" value="1"/>
</dbReference>
<dbReference type="HOGENOM" id="CLU_034095_0_0_0"/>
<dbReference type="eggNOG" id="COG1524">
    <property type="taxonomic scope" value="Bacteria"/>
</dbReference>
<evidence type="ECO:0000256" key="6">
    <source>
        <dbReference type="SAM" id="SignalP"/>
    </source>
</evidence>
<dbReference type="KEGG" id="tsa:AciPR4_2230"/>
<dbReference type="AlphaFoldDB" id="E8UX69"/>
<evidence type="ECO:0000256" key="5">
    <source>
        <dbReference type="PIRSR" id="PIRSR031924-51"/>
    </source>
</evidence>
<keyword evidence="1 4" id="KW-0597">Phosphoprotein</keyword>
<proteinExistence type="predicted"/>
<keyword evidence="8" id="KW-1185">Reference proteome</keyword>
<dbReference type="CDD" id="cd16016">
    <property type="entry name" value="AP-SPAP"/>
    <property type="match status" value="1"/>
</dbReference>
<dbReference type="STRING" id="401053.AciPR4_2230"/>
<name>E8UX69_TERSS</name>
<dbReference type="InterPro" id="IPR017850">
    <property type="entry name" value="Alkaline_phosphatase_core_sf"/>
</dbReference>
<organism evidence="7 8">
    <name type="scientific">Terriglobus saanensis (strain ATCC BAA-1853 / DSM 23119 / SP1PR4)</name>
    <dbReference type="NCBI Taxonomy" id="401053"/>
    <lineage>
        <taxon>Bacteria</taxon>
        <taxon>Pseudomonadati</taxon>
        <taxon>Acidobacteriota</taxon>
        <taxon>Terriglobia</taxon>
        <taxon>Terriglobales</taxon>
        <taxon>Acidobacteriaceae</taxon>
        <taxon>Terriglobus</taxon>
    </lineage>
</organism>
<keyword evidence="2" id="KW-0479">Metal-binding</keyword>
<gene>
    <name evidence="7" type="ordered locus">AciPR4_2230</name>
</gene>
<evidence type="ECO:0000256" key="2">
    <source>
        <dbReference type="ARBA" id="ARBA00022723"/>
    </source>
</evidence>